<dbReference type="STRING" id="1499966.U14_03155"/>
<dbReference type="InterPro" id="IPR013830">
    <property type="entry name" value="SGNH_hydro"/>
</dbReference>
<evidence type="ECO:0000256" key="1">
    <source>
        <dbReference type="SAM" id="Phobius"/>
    </source>
</evidence>
<gene>
    <name evidence="3" type="ORF">U14_03155</name>
</gene>
<dbReference type="AlphaFoldDB" id="A0A081BNE3"/>
<keyword evidence="1" id="KW-0472">Membrane</keyword>
<proteinExistence type="predicted"/>
<keyword evidence="1" id="KW-0812">Transmembrane</keyword>
<keyword evidence="1" id="KW-1133">Transmembrane helix</keyword>
<organism evidence="3">
    <name type="scientific">Candidatus Moduliflexus flocculans</name>
    <dbReference type="NCBI Taxonomy" id="1499966"/>
    <lineage>
        <taxon>Bacteria</taxon>
        <taxon>Candidatus Moduliflexota</taxon>
        <taxon>Candidatus Moduliflexia</taxon>
        <taxon>Candidatus Moduliflexales</taxon>
        <taxon>Candidatus Moduliflexaceae</taxon>
    </lineage>
</organism>
<dbReference type="InterPro" id="IPR036514">
    <property type="entry name" value="SGNH_hydro_sf"/>
</dbReference>
<sequence>MKEMSMTKKILCIILINSASIMLILYGFEFFFSPYSDLPVNGYVKGERCTWGHVVKNNKYGFRERNFETPKPEGVYRIMVLGDSLTWGAGLAIEERYTALTENMLNQAFDDRRFEVLNFGIAGGPTVKERDILLKFKNIVQPDLIVVGFCLNDPQPKEQNYSVERDQLRKSPTGSVIHIITDLMRRAKLSYLSGLISDAFYSFAEKNGSIPTWRDAIARTYNPQSAEWQEFISALETIKNTSDELSLSAPIFAILNQGTFPDRPTDYSNPDEYLTQYLEWYHQAEKAAQNIGFLSYNHEYEIIHQLKNHILAVNILDGHPSAGLNRIYAEKLFSVITEKIIQQP</sequence>
<dbReference type="EMBL" id="DF820457">
    <property type="protein sequence ID" value="GAK51909.1"/>
    <property type="molecule type" value="Genomic_DNA"/>
</dbReference>
<feature type="transmembrane region" description="Helical" evidence="1">
    <location>
        <begin position="12"/>
        <end position="32"/>
    </location>
</feature>
<protein>
    <recommendedName>
        <fullName evidence="2">SGNH hydrolase-type esterase domain-containing protein</fullName>
    </recommendedName>
</protein>
<dbReference type="Gene3D" id="3.40.50.1110">
    <property type="entry name" value="SGNH hydrolase"/>
    <property type="match status" value="1"/>
</dbReference>
<evidence type="ECO:0000313" key="3">
    <source>
        <dbReference type="EMBL" id="GAK51909.1"/>
    </source>
</evidence>
<accession>A0A081BNE3</accession>
<reference evidence="3" key="1">
    <citation type="journal article" date="2015" name="PeerJ">
        <title>First genomic representation of candidate bacterial phylum KSB3 points to enhanced environmental sensing as a trigger of wastewater bulking.</title>
        <authorList>
            <person name="Sekiguchi Y."/>
            <person name="Ohashi A."/>
            <person name="Parks D.H."/>
            <person name="Yamauchi T."/>
            <person name="Tyson G.W."/>
            <person name="Hugenholtz P."/>
        </authorList>
    </citation>
    <scope>NUCLEOTIDE SEQUENCE [LARGE SCALE GENOMIC DNA]</scope>
</reference>
<feature type="domain" description="SGNH hydrolase-type esterase" evidence="2">
    <location>
        <begin position="80"/>
        <end position="296"/>
    </location>
</feature>
<dbReference type="Proteomes" id="UP000030700">
    <property type="component" value="Unassembled WGS sequence"/>
</dbReference>
<name>A0A081BNE3_9BACT</name>
<dbReference type="Pfam" id="PF13472">
    <property type="entry name" value="Lipase_GDSL_2"/>
    <property type="match status" value="1"/>
</dbReference>
<evidence type="ECO:0000259" key="2">
    <source>
        <dbReference type="Pfam" id="PF13472"/>
    </source>
</evidence>
<dbReference type="SUPFAM" id="SSF52266">
    <property type="entry name" value="SGNH hydrolase"/>
    <property type="match status" value="1"/>
</dbReference>
<dbReference type="HOGENOM" id="CLU_921135_0_0_0"/>
<keyword evidence="4" id="KW-1185">Reference proteome</keyword>
<dbReference type="CDD" id="cd00229">
    <property type="entry name" value="SGNH_hydrolase"/>
    <property type="match status" value="1"/>
</dbReference>
<evidence type="ECO:0000313" key="4">
    <source>
        <dbReference type="Proteomes" id="UP000030700"/>
    </source>
</evidence>